<gene>
    <name evidence="4" type="ORF">PQR63_01330</name>
</gene>
<evidence type="ECO:0000259" key="3">
    <source>
        <dbReference type="PROSITE" id="PS51186"/>
    </source>
</evidence>
<dbReference type="RefSeq" id="WP_408164954.1">
    <property type="nucleotide sequence ID" value="NZ_JAQQFR010000001.1"/>
</dbReference>
<dbReference type="PROSITE" id="PS51186">
    <property type="entry name" value="GNAT"/>
    <property type="match status" value="1"/>
</dbReference>
<dbReference type="InterPro" id="IPR050832">
    <property type="entry name" value="Bact_Acetyltransf"/>
</dbReference>
<name>A0ABW8Z213_9BURK</name>
<dbReference type="EMBL" id="JAQQFR010000001">
    <property type="protein sequence ID" value="MFL9877007.1"/>
    <property type="molecule type" value="Genomic_DNA"/>
</dbReference>
<dbReference type="InterPro" id="IPR000182">
    <property type="entry name" value="GNAT_dom"/>
</dbReference>
<dbReference type="Pfam" id="PF00583">
    <property type="entry name" value="Acetyltransf_1"/>
    <property type="match status" value="1"/>
</dbReference>
<dbReference type="InterPro" id="IPR016181">
    <property type="entry name" value="Acyl_CoA_acyltransferase"/>
</dbReference>
<dbReference type="SUPFAM" id="SSF55729">
    <property type="entry name" value="Acyl-CoA N-acyltransferases (Nat)"/>
    <property type="match status" value="1"/>
</dbReference>
<sequence>MHQEIAVRNALPADAAVLCLAEQKTSRTPGLLISQPHEFSEAAFRSKIARLADAGIYLVAEIDGNATGHALLEPMPLDSMSHVFSLTIVVHPGHTGCGVGTRLMNALFDWASRHPHVEKIELRVREGNAGAIRLYQRFGFVEEGRFEKRIKLPDGNYLADISMARFLI</sequence>
<accession>A0ABW8Z213</accession>
<reference evidence="4 5" key="1">
    <citation type="journal article" date="2024" name="Chem. Sci.">
        <title>Discovery of megapolipeptins by genome mining of a Burkholderiales bacteria collection.</title>
        <authorList>
            <person name="Paulo B.S."/>
            <person name="Recchia M.J.J."/>
            <person name="Lee S."/>
            <person name="Fergusson C.H."/>
            <person name="Romanowski S.B."/>
            <person name="Hernandez A."/>
            <person name="Krull N."/>
            <person name="Liu D.Y."/>
            <person name="Cavanagh H."/>
            <person name="Bos A."/>
            <person name="Gray C.A."/>
            <person name="Murphy B.T."/>
            <person name="Linington R.G."/>
            <person name="Eustaquio A.S."/>
        </authorList>
    </citation>
    <scope>NUCLEOTIDE SEQUENCE [LARGE SCALE GENOMIC DNA]</scope>
    <source>
        <strain evidence="4 5">RL21-008-BIB-B</strain>
    </source>
</reference>
<protein>
    <submittedName>
        <fullName evidence="4">GNAT family N-acetyltransferase</fullName>
    </submittedName>
</protein>
<feature type="domain" description="N-acetyltransferase" evidence="3">
    <location>
        <begin position="5"/>
        <end position="168"/>
    </location>
</feature>
<evidence type="ECO:0000313" key="4">
    <source>
        <dbReference type="EMBL" id="MFL9877007.1"/>
    </source>
</evidence>
<keyword evidence="1" id="KW-0808">Transferase</keyword>
<keyword evidence="5" id="KW-1185">Reference proteome</keyword>
<dbReference type="Gene3D" id="3.40.630.30">
    <property type="match status" value="1"/>
</dbReference>
<proteinExistence type="predicted"/>
<organism evidence="4 5">
    <name type="scientific">Herbaspirillum rhizosphaerae</name>
    <dbReference type="NCBI Taxonomy" id="346179"/>
    <lineage>
        <taxon>Bacteria</taxon>
        <taxon>Pseudomonadati</taxon>
        <taxon>Pseudomonadota</taxon>
        <taxon>Betaproteobacteria</taxon>
        <taxon>Burkholderiales</taxon>
        <taxon>Oxalobacteraceae</taxon>
        <taxon>Herbaspirillum</taxon>
    </lineage>
</organism>
<dbReference type="PANTHER" id="PTHR43877">
    <property type="entry name" value="AMINOALKYLPHOSPHONATE N-ACETYLTRANSFERASE-RELATED-RELATED"/>
    <property type="match status" value="1"/>
</dbReference>
<dbReference type="Proteomes" id="UP001629214">
    <property type="component" value="Unassembled WGS sequence"/>
</dbReference>
<evidence type="ECO:0000256" key="2">
    <source>
        <dbReference type="ARBA" id="ARBA00023315"/>
    </source>
</evidence>
<evidence type="ECO:0000256" key="1">
    <source>
        <dbReference type="ARBA" id="ARBA00022679"/>
    </source>
</evidence>
<keyword evidence="2" id="KW-0012">Acyltransferase</keyword>
<dbReference type="CDD" id="cd04301">
    <property type="entry name" value="NAT_SF"/>
    <property type="match status" value="1"/>
</dbReference>
<comment type="caution">
    <text evidence="4">The sequence shown here is derived from an EMBL/GenBank/DDBJ whole genome shotgun (WGS) entry which is preliminary data.</text>
</comment>
<evidence type="ECO:0000313" key="5">
    <source>
        <dbReference type="Proteomes" id="UP001629214"/>
    </source>
</evidence>